<organism evidence="1 2">
    <name type="scientific">Jannaschia ovalis</name>
    <dbReference type="NCBI Taxonomy" id="3038773"/>
    <lineage>
        <taxon>Bacteria</taxon>
        <taxon>Pseudomonadati</taxon>
        <taxon>Pseudomonadota</taxon>
        <taxon>Alphaproteobacteria</taxon>
        <taxon>Rhodobacterales</taxon>
        <taxon>Roseobacteraceae</taxon>
        <taxon>Jannaschia</taxon>
    </lineage>
</organism>
<dbReference type="InterPro" id="IPR029083">
    <property type="entry name" value="Imm32"/>
</dbReference>
<accession>A0ABY8L9F8</accession>
<evidence type="ECO:0000313" key="2">
    <source>
        <dbReference type="Proteomes" id="UP001243420"/>
    </source>
</evidence>
<keyword evidence="2" id="KW-1185">Reference proteome</keyword>
<reference evidence="1 2" key="1">
    <citation type="submission" date="2023-04" db="EMBL/GenBank/DDBJ databases">
        <title>Jannaschia ovalis sp. nov., a marine bacterium isolated from sea tidal flat.</title>
        <authorList>
            <person name="Kwon D.Y."/>
            <person name="Kim J.-J."/>
        </authorList>
    </citation>
    <scope>NUCLEOTIDE SEQUENCE [LARGE SCALE GENOMIC DNA]</scope>
    <source>
        <strain evidence="1 2">GRR-S6-38</strain>
    </source>
</reference>
<proteinExistence type="predicted"/>
<dbReference type="Proteomes" id="UP001243420">
    <property type="component" value="Chromosome"/>
</dbReference>
<dbReference type="EMBL" id="CP122537">
    <property type="protein sequence ID" value="WGH77995.1"/>
    <property type="molecule type" value="Genomic_DNA"/>
</dbReference>
<evidence type="ECO:0000313" key="1">
    <source>
        <dbReference type="EMBL" id="WGH77995.1"/>
    </source>
</evidence>
<name>A0ABY8L9F8_9RHOB</name>
<protein>
    <submittedName>
        <fullName evidence="1">Imm32 family immunity protein</fullName>
    </submittedName>
</protein>
<sequence length="81" mass="9287">MAQQDEYVLTFEVGVGDQGHELHIHFDAVGLQKLRQALDHVERSKDHEHLMVPSWGGSELTEEKQNDSSHLIPSVTIHFWD</sequence>
<gene>
    <name evidence="1" type="ORF">P8627_13285</name>
</gene>
<dbReference type="Pfam" id="PF15566">
    <property type="entry name" value="Imm32"/>
    <property type="match status" value="1"/>
</dbReference>
<dbReference type="RefSeq" id="WP_279964636.1">
    <property type="nucleotide sequence ID" value="NZ_CP122537.1"/>
</dbReference>